<dbReference type="Proteomes" id="UP001501461">
    <property type="component" value="Unassembled WGS sequence"/>
</dbReference>
<organism evidence="1 2">
    <name type="scientific">Yaniella flava</name>
    <dbReference type="NCBI Taxonomy" id="287930"/>
    <lineage>
        <taxon>Bacteria</taxon>
        <taxon>Bacillati</taxon>
        <taxon>Actinomycetota</taxon>
        <taxon>Actinomycetes</taxon>
        <taxon>Micrococcales</taxon>
        <taxon>Micrococcaceae</taxon>
        <taxon>Yaniella</taxon>
    </lineage>
</organism>
<proteinExistence type="predicted"/>
<comment type="caution">
    <text evidence="1">The sequence shown here is derived from an EMBL/GenBank/DDBJ whole genome shotgun (WGS) entry which is preliminary data.</text>
</comment>
<dbReference type="Pfam" id="PF02515">
    <property type="entry name" value="CoA_transf_3"/>
    <property type="match status" value="1"/>
</dbReference>
<evidence type="ECO:0000313" key="1">
    <source>
        <dbReference type="EMBL" id="GAA2031747.1"/>
    </source>
</evidence>
<dbReference type="SUPFAM" id="SSF89796">
    <property type="entry name" value="CoA-transferase family III (CaiB/BaiF)"/>
    <property type="match status" value="1"/>
</dbReference>
<dbReference type="InterPro" id="IPR050509">
    <property type="entry name" value="CoA-transferase_III"/>
</dbReference>
<name>A0ABP5FQ63_9MICC</name>
<dbReference type="PANTHER" id="PTHR48228">
    <property type="entry name" value="SUCCINYL-COA--D-CITRAMALATE COA-TRANSFERASE"/>
    <property type="match status" value="1"/>
</dbReference>
<dbReference type="InterPro" id="IPR023606">
    <property type="entry name" value="CoA-Trfase_III_dom_1_sf"/>
</dbReference>
<gene>
    <name evidence="1" type="ORF">GCM10009720_09990</name>
</gene>
<dbReference type="InterPro" id="IPR044855">
    <property type="entry name" value="CoA-Trfase_III_dom3_sf"/>
</dbReference>
<dbReference type="InterPro" id="IPR003673">
    <property type="entry name" value="CoA-Trfase_fam_III"/>
</dbReference>
<dbReference type="Gene3D" id="3.40.50.10540">
    <property type="entry name" value="Crotonobetainyl-coa:carnitine coa-transferase, domain 1"/>
    <property type="match status" value="1"/>
</dbReference>
<accession>A0ABP5FQ63</accession>
<dbReference type="RefSeq" id="WP_343956504.1">
    <property type="nucleotide sequence ID" value="NZ_BAAAMN010000016.1"/>
</dbReference>
<dbReference type="PANTHER" id="PTHR48228:SF5">
    <property type="entry name" value="ALPHA-METHYLACYL-COA RACEMASE"/>
    <property type="match status" value="1"/>
</dbReference>
<dbReference type="Gene3D" id="3.30.1540.10">
    <property type="entry name" value="formyl-coa transferase, domain 3"/>
    <property type="match status" value="1"/>
</dbReference>
<evidence type="ECO:0000313" key="2">
    <source>
        <dbReference type="Proteomes" id="UP001501461"/>
    </source>
</evidence>
<reference evidence="2" key="1">
    <citation type="journal article" date="2019" name="Int. J. Syst. Evol. Microbiol.">
        <title>The Global Catalogue of Microorganisms (GCM) 10K type strain sequencing project: providing services to taxonomists for standard genome sequencing and annotation.</title>
        <authorList>
            <consortium name="The Broad Institute Genomics Platform"/>
            <consortium name="The Broad Institute Genome Sequencing Center for Infectious Disease"/>
            <person name="Wu L."/>
            <person name="Ma J."/>
        </authorList>
    </citation>
    <scope>NUCLEOTIDE SEQUENCE [LARGE SCALE GENOMIC DNA]</scope>
    <source>
        <strain evidence="2">JCM 13595</strain>
    </source>
</reference>
<keyword evidence="2" id="KW-1185">Reference proteome</keyword>
<sequence>MSNAETAAAGKSGALAGIRILELGGIGPGPFCGMLLADLGAEVVQVKPPGAVGTEQAGEVLNRGRRSLTLDLKEEAGREIALKIASESHAVIEGFRPGVAERLGLGPKDCAARNPGIVYGRMTGWGQSGPLSDYAGHDINYIGLTGALDAIGLRDGPPVPPLNLVGDFGGGGVYLALGVVSAVWEASQSGVGQVVDASIVDGTASLLAMLMGMRSTGEWNGARGENLLDGGAHFYGVYECSDGRYMSVGSIESKFYDQLLGGLQLEDPPDVDRLSSYEWPRLRSRVEQAFRARPQQEWTEIFANLDACVTPVLTIEEAQNHPHNQDRRYIEEHHGVMQPGPAPRFSRSHAQGARAVPRIGQHTDDILGRIGIGKDDIDALRSKGVIG</sequence>
<dbReference type="EMBL" id="BAAAMN010000016">
    <property type="protein sequence ID" value="GAA2031747.1"/>
    <property type="molecule type" value="Genomic_DNA"/>
</dbReference>
<protein>
    <submittedName>
        <fullName evidence="1">CaiB/BaiF CoA-transferase family protein</fullName>
    </submittedName>
</protein>